<dbReference type="EMBL" id="OV725078">
    <property type="protein sequence ID" value="CAH1392701.1"/>
    <property type="molecule type" value="Genomic_DNA"/>
</dbReference>
<dbReference type="InterPro" id="IPR018979">
    <property type="entry name" value="FERM_N"/>
</dbReference>
<dbReference type="Gene3D" id="3.30.40.10">
    <property type="entry name" value="Zinc/RING finger domain, C3HC4 (zinc finger)"/>
    <property type="match status" value="1"/>
</dbReference>
<dbReference type="InterPro" id="IPR019749">
    <property type="entry name" value="Band_41_domain"/>
</dbReference>
<dbReference type="GO" id="GO:0008270">
    <property type="term" value="F:zinc ion binding"/>
    <property type="evidence" value="ECO:0007669"/>
    <property type="project" value="UniProtKB-KW"/>
</dbReference>
<dbReference type="GO" id="GO:0006511">
    <property type="term" value="P:ubiquitin-dependent protein catabolic process"/>
    <property type="evidence" value="ECO:0007669"/>
    <property type="project" value="TreeGrafter"/>
</dbReference>
<keyword evidence="3" id="KW-0862">Zinc</keyword>
<dbReference type="InterPro" id="IPR011993">
    <property type="entry name" value="PH-like_dom_sf"/>
</dbReference>
<dbReference type="GO" id="GO:0048513">
    <property type="term" value="P:animal organ development"/>
    <property type="evidence" value="ECO:0007669"/>
    <property type="project" value="UniProtKB-ARBA"/>
</dbReference>
<organism evidence="8 9">
    <name type="scientific">Nezara viridula</name>
    <name type="common">Southern green stink bug</name>
    <name type="synonym">Cimex viridulus</name>
    <dbReference type="NCBI Taxonomy" id="85310"/>
    <lineage>
        <taxon>Eukaryota</taxon>
        <taxon>Metazoa</taxon>
        <taxon>Ecdysozoa</taxon>
        <taxon>Arthropoda</taxon>
        <taxon>Hexapoda</taxon>
        <taxon>Insecta</taxon>
        <taxon>Pterygota</taxon>
        <taxon>Neoptera</taxon>
        <taxon>Paraneoptera</taxon>
        <taxon>Hemiptera</taxon>
        <taxon>Heteroptera</taxon>
        <taxon>Panheteroptera</taxon>
        <taxon>Pentatomomorpha</taxon>
        <taxon>Pentatomoidea</taxon>
        <taxon>Pentatomidae</taxon>
        <taxon>Pentatominae</taxon>
        <taxon>Nezara</taxon>
    </lineage>
</organism>
<evidence type="ECO:0000256" key="3">
    <source>
        <dbReference type="ARBA" id="ARBA00022833"/>
    </source>
</evidence>
<dbReference type="SMART" id="SM01196">
    <property type="entry name" value="FERM_C"/>
    <property type="match status" value="1"/>
</dbReference>
<evidence type="ECO:0000256" key="2">
    <source>
        <dbReference type="ARBA" id="ARBA00022771"/>
    </source>
</evidence>
<keyword evidence="9" id="KW-1185">Reference proteome</keyword>
<evidence type="ECO:0000313" key="9">
    <source>
        <dbReference type="Proteomes" id="UP001152798"/>
    </source>
</evidence>
<gene>
    <name evidence="8" type="ORF">NEZAVI_LOCUS3475</name>
</gene>
<dbReference type="GO" id="GO:0071944">
    <property type="term" value="C:cell periphery"/>
    <property type="evidence" value="ECO:0007669"/>
    <property type="project" value="UniProtKB-ARBA"/>
</dbReference>
<comment type="subcellular location">
    <subcellularLocation>
        <location evidence="1">Cell junction</location>
    </subcellularLocation>
</comment>
<dbReference type="Gene3D" id="2.30.29.30">
    <property type="entry name" value="Pleckstrin-homology domain (PH domain)/Phosphotyrosine-binding domain (PTB)"/>
    <property type="match status" value="1"/>
</dbReference>
<evidence type="ECO:0000256" key="1">
    <source>
        <dbReference type="ARBA" id="ARBA00004282"/>
    </source>
</evidence>
<dbReference type="PANTHER" id="PTHR23280:SF13">
    <property type="entry name" value="E3 UBIQUITIN-PROTEIN LIGASE MYLIP"/>
    <property type="match status" value="1"/>
</dbReference>
<dbReference type="InterPro" id="IPR018980">
    <property type="entry name" value="FERM_PH-like_C"/>
</dbReference>
<dbReference type="Proteomes" id="UP001152798">
    <property type="component" value="Chromosome 2"/>
</dbReference>
<proteinExistence type="predicted"/>
<evidence type="ECO:0000313" key="8">
    <source>
        <dbReference type="EMBL" id="CAH1392701.1"/>
    </source>
</evidence>
<sequence length="378" mass="43205">MWCLVVQPSSVVLEIHVPAKAKGQEVLEKACEQIGIRAEMDYFGLKQTTAKGEEFWLNLRNPIERQVLGVQPFRFLLRVKFWVPPHLVLQPTTRHIMYTQMRQELLDGKLETSEEDRECLSPFINEADSALNIEKEKAEYWALKEASMLEGFGEETYCFKNFKVGIGPNGVNIYQPERKGIPYSAIRSASNQRRLFQLVYLDEDHNDKTLEIKCDSNSSASSLYRAVTERHDFYSCDTVRGAVTSQYIRDLKGTIASIFNESTPLGKKYVFDLRLTCREVHDNARRALYTPVEGNSSQSQSKKPNDNETLKRLLRATTCAVCMDQQMDTVFFPCGHVVCCAVCAEKLETCPLCRAEVEDARKVYLPTRELAYEALHTL</sequence>
<dbReference type="InterPro" id="IPR001841">
    <property type="entry name" value="Znf_RING"/>
</dbReference>
<dbReference type="PANTHER" id="PTHR23280">
    <property type="entry name" value="4.1 G PROTEIN"/>
    <property type="match status" value="1"/>
</dbReference>
<feature type="domain" description="RING-type" evidence="5">
    <location>
        <begin position="319"/>
        <end position="353"/>
    </location>
</feature>
<evidence type="ECO:0008006" key="10">
    <source>
        <dbReference type="Google" id="ProtNLM"/>
    </source>
</evidence>
<dbReference type="InterPro" id="IPR013083">
    <property type="entry name" value="Znf_RING/FYVE/PHD"/>
</dbReference>
<accession>A0A9P0H2G2</accession>
<dbReference type="Pfam" id="PF09379">
    <property type="entry name" value="FERM_N"/>
    <property type="match status" value="1"/>
</dbReference>
<evidence type="ECO:0000259" key="7">
    <source>
        <dbReference type="SMART" id="SM01196"/>
    </source>
</evidence>
<keyword evidence="2" id="KW-0863">Zinc-finger</keyword>
<feature type="domain" description="Band 4.1" evidence="6">
    <location>
        <begin position="3"/>
        <end position="157"/>
    </location>
</feature>
<keyword evidence="4" id="KW-0965">Cell junction</keyword>
<dbReference type="Gene3D" id="3.10.20.90">
    <property type="entry name" value="Phosphatidylinositol 3-kinase Catalytic Subunit, Chain A, domain 1"/>
    <property type="match status" value="1"/>
</dbReference>
<dbReference type="SMART" id="SM00295">
    <property type="entry name" value="B41"/>
    <property type="match status" value="1"/>
</dbReference>
<reference evidence="8" key="1">
    <citation type="submission" date="2022-01" db="EMBL/GenBank/DDBJ databases">
        <authorList>
            <person name="King R."/>
        </authorList>
    </citation>
    <scope>NUCLEOTIDE SEQUENCE</scope>
</reference>
<dbReference type="GO" id="GO:0070161">
    <property type="term" value="C:anchoring junction"/>
    <property type="evidence" value="ECO:0007669"/>
    <property type="project" value="UniProtKB-SubCell"/>
</dbReference>
<name>A0A9P0H2G2_NEZVI</name>
<dbReference type="InterPro" id="IPR029071">
    <property type="entry name" value="Ubiquitin-like_domsf"/>
</dbReference>
<dbReference type="SUPFAM" id="SSF50729">
    <property type="entry name" value="PH domain-like"/>
    <property type="match status" value="1"/>
</dbReference>
<dbReference type="CDD" id="cd17104">
    <property type="entry name" value="FERM_F1_MYLIP"/>
    <property type="match status" value="1"/>
</dbReference>
<dbReference type="AlphaFoldDB" id="A0A9P0H2G2"/>
<dbReference type="GO" id="GO:0004842">
    <property type="term" value="F:ubiquitin-protein transferase activity"/>
    <property type="evidence" value="ECO:0007669"/>
    <property type="project" value="TreeGrafter"/>
</dbReference>
<dbReference type="SMART" id="SM00184">
    <property type="entry name" value="RING"/>
    <property type="match status" value="1"/>
</dbReference>
<evidence type="ECO:0000259" key="5">
    <source>
        <dbReference type="SMART" id="SM00184"/>
    </source>
</evidence>
<dbReference type="SUPFAM" id="SSF57850">
    <property type="entry name" value="RING/U-box"/>
    <property type="match status" value="1"/>
</dbReference>
<evidence type="ECO:0000256" key="4">
    <source>
        <dbReference type="ARBA" id="ARBA00022949"/>
    </source>
</evidence>
<dbReference type="OrthoDB" id="10037309at2759"/>
<dbReference type="Pfam" id="PF13920">
    <property type="entry name" value="zf-C3HC4_3"/>
    <property type="match status" value="1"/>
</dbReference>
<feature type="domain" description="FERM C-terminal PH-like" evidence="7">
    <location>
        <begin position="150"/>
        <end position="242"/>
    </location>
</feature>
<protein>
    <recommendedName>
        <fullName evidence="10">RING-type E3 ubiquitin transferase</fullName>
    </recommendedName>
</protein>
<dbReference type="SUPFAM" id="SSF54236">
    <property type="entry name" value="Ubiquitin-like"/>
    <property type="match status" value="1"/>
</dbReference>
<keyword evidence="2" id="KW-0479">Metal-binding</keyword>
<dbReference type="GO" id="GO:0048699">
    <property type="term" value="P:generation of neurons"/>
    <property type="evidence" value="ECO:0007669"/>
    <property type="project" value="UniProtKB-ARBA"/>
</dbReference>
<evidence type="ECO:0000259" key="6">
    <source>
        <dbReference type="SMART" id="SM00295"/>
    </source>
</evidence>